<evidence type="ECO:0000256" key="1">
    <source>
        <dbReference type="SAM" id="MobiDB-lite"/>
    </source>
</evidence>
<dbReference type="EMBL" id="ML976665">
    <property type="protein sequence ID" value="KAF1976819.1"/>
    <property type="molecule type" value="Genomic_DNA"/>
</dbReference>
<proteinExistence type="predicted"/>
<dbReference type="AlphaFoldDB" id="A0A6A5VK45"/>
<protein>
    <submittedName>
        <fullName evidence="2">Uncharacterized protein</fullName>
    </submittedName>
</protein>
<gene>
    <name evidence="2" type="ORF">BU23DRAFT_12764</name>
</gene>
<accession>A0A6A5VK45</accession>
<name>A0A6A5VK45_9PLEO</name>
<feature type="region of interest" description="Disordered" evidence="1">
    <location>
        <begin position="1"/>
        <end position="23"/>
    </location>
</feature>
<evidence type="ECO:0000313" key="2">
    <source>
        <dbReference type="EMBL" id="KAF1976819.1"/>
    </source>
</evidence>
<sequence>MCSTPHQRKPLVNQRIERSSTRPPQRTSLALVCKLVSLALNKARCRESNTCSTFVHVLYSTAMLFVQPHAARKAMHIYRLHRALKCRV</sequence>
<reference evidence="2" key="1">
    <citation type="journal article" date="2020" name="Stud. Mycol.">
        <title>101 Dothideomycetes genomes: a test case for predicting lifestyles and emergence of pathogens.</title>
        <authorList>
            <person name="Haridas S."/>
            <person name="Albert R."/>
            <person name="Binder M."/>
            <person name="Bloem J."/>
            <person name="Labutti K."/>
            <person name="Salamov A."/>
            <person name="Andreopoulos B."/>
            <person name="Baker S."/>
            <person name="Barry K."/>
            <person name="Bills G."/>
            <person name="Bluhm B."/>
            <person name="Cannon C."/>
            <person name="Castanera R."/>
            <person name="Culley D."/>
            <person name="Daum C."/>
            <person name="Ezra D."/>
            <person name="Gonzalez J."/>
            <person name="Henrissat B."/>
            <person name="Kuo A."/>
            <person name="Liang C."/>
            <person name="Lipzen A."/>
            <person name="Lutzoni F."/>
            <person name="Magnuson J."/>
            <person name="Mondo S."/>
            <person name="Nolan M."/>
            <person name="Ohm R."/>
            <person name="Pangilinan J."/>
            <person name="Park H.-J."/>
            <person name="Ramirez L."/>
            <person name="Alfaro M."/>
            <person name="Sun H."/>
            <person name="Tritt A."/>
            <person name="Yoshinaga Y."/>
            <person name="Zwiers L.-H."/>
            <person name="Turgeon B."/>
            <person name="Goodwin S."/>
            <person name="Spatafora J."/>
            <person name="Crous P."/>
            <person name="Grigoriev I."/>
        </authorList>
    </citation>
    <scope>NUCLEOTIDE SEQUENCE</scope>
    <source>
        <strain evidence="2">CBS 107.79</strain>
    </source>
</reference>
<evidence type="ECO:0000313" key="3">
    <source>
        <dbReference type="Proteomes" id="UP000800036"/>
    </source>
</evidence>
<organism evidence="2 3">
    <name type="scientific">Bimuria novae-zelandiae CBS 107.79</name>
    <dbReference type="NCBI Taxonomy" id="1447943"/>
    <lineage>
        <taxon>Eukaryota</taxon>
        <taxon>Fungi</taxon>
        <taxon>Dikarya</taxon>
        <taxon>Ascomycota</taxon>
        <taxon>Pezizomycotina</taxon>
        <taxon>Dothideomycetes</taxon>
        <taxon>Pleosporomycetidae</taxon>
        <taxon>Pleosporales</taxon>
        <taxon>Massarineae</taxon>
        <taxon>Didymosphaeriaceae</taxon>
        <taxon>Bimuria</taxon>
    </lineage>
</organism>
<keyword evidence="3" id="KW-1185">Reference proteome</keyword>
<dbReference type="Proteomes" id="UP000800036">
    <property type="component" value="Unassembled WGS sequence"/>
</dbReference>